<dbReference type="SUPFAM" id="SSF69754">
    <property type="entry name" value="Ribosome binding protein Y (YfiA homologue)"/>
    <property type="match status" value="1"/>
</dbReference>
<feature type="domain" description="Sigma 54 modulation/S30EA ribosomal protein C-terminal" evidence="5">
    <location>
        <begin position="124"/>
        <end position="179"/>
    </location>
</feature>
<evidence type="ECO:0000256" key="2">
    <source>
        <dbReference type="ARBA" id="ARBA00038695"/>
    </source>
</evidence>
<dbReference type="InterPro" id="IPR003489">
    <property type="entry name" value="RHF/RaiA"/>
</dbReference>
<dbReference type="Gene3D" id="3.30.160.100">
    <property type="entry name" value="Ribosome hibernation promotion factor-like"/>
    <property type="match status" value="1"/>
</dbReference>
<comment type="subunit">
    <text evidence="4">Interacts with 100S ribosomes.</text>
</comment>
<dbReference type="GO" id="GO:0022627">
    <property type="term" value="C:cytosolic small ribosomal subunit"/>
    <property type="evidence" value="ECO:0007669"/>
    <property type="project" value="TreeGrafter"/>
</dbReference>
<protein>
    <recommendedName>
        <fullName evidence="3 4">Ribosome hibernation promoting factor</fullName>
        <shortName evidence="4">HPF</shortName>
    </recommendedName>
</protein>
<dbReference type="InterPro" id="IPR034694">
    <property type="entry name" value="HPF_long/plastid"/>
</dbReference>
<evidence type="ECO:0000256" key="4">
    <source>
        <dbReference type="HAMAP-Rule" id="MF_00839"/>
    </source>
</evidence>
<keyword evidence="4" id="KW-0963">Cytoplasm</keyword>
<gene>
    <name evidence="6" type="primary">raiA</name>
    <name evidence="4" type="synonym">hpf</name>
    <name evidence="6" type="ORF">EYH37_05995</name>
</gene>
<dbReference type="CDD" id="cd00552">
    <property type="entry name" value="RaiA"/>
    <property type="match status" value="1"/>
</dbReference>
<dbReference type="PANTHER" id="PTHR33231">
    <property type="entry name" value="30S RIBOSOMAL PROTEIN"/>
    <property type="match status" value="1"/>
</dbReference>
<reference evidence="6" key="1">
    <citation type="journal article" date="2020" name="ISME J.">
        <title>Gammaproteobacteria mediating utilization of methyl-, sulfur- and petroleum organic compounds in deep ocean hydrothermal plumes.</title>
        <authorList>
            <person name="Zhou Z."/>
            <person name="Liu Y."/>
            <person name="Pan J."/>
            <person name="Cron B.R."/>
            <person name="Toner B.M."/>
            <person name="Anantharaman K."/>
            <person name="Breier J.A."/>
            <person name="Dick G.J."/>
            <person name="Li M."/>
        </authorList>
    </citation>
    <scope>NUCLEOTIDE SEQUENCE</scope>
    <source>
        <strain evidence="6">SZUA-1501</strain>
    </source>
</reference>
<dbReference type="InterPro" id="IPR036567">
    <property type="entry name" value="RHF-like"/>
</dbReference>
<dbReference type="NCBIfam" id="TIGR00741">
    <property type="entry name" value="yfiA"/>
    <property type="match status" value="1"/>
</dbReference>
<sequence length="187" mass="21705">MKYNFVGQGLEITDTIKGYIKKKFQRLERLFKGLKEDEIEVHISVKKERAEYRIDVDLFVGQKGEKIHVWDGDPDLYTAVDKVIDQVERVLIKDKEKVKAERREAKKEKMLFKTAPDVVPEVRERPKVEEEELIVDKPMDVEDAILELEEKGLHFLPFVDLSTGELRILYKKKAGNYGVIRTGCKAG</sequence>
<comment type="subunit">
    <text evidence="2">Associates exclusively with 100S ribosomes, which are dimers of 70S ribosomes.</text>
</comment>
<dbReference type="InterPro" id="IPR032528">
    <property type="entry name" value="Ribosom_S30AE_C"/>
</dbReference>
<dbReference type="Gene3D" id="3.30.505.50">
    <property type="entry name" value="Sigma 54 modulation/S30EA ribosomal protein, C-terminal domain"/>
    <property type="match status" value="1"/>
</dbReference>
<proteinExistence type="inferred from homology"/>
<evidence type="ECO:0000313" key="7">
    <source>
        <dbReference type="Proteomes" id="UP000606463"/>
    </source>
</evidence>
<dbReference type="InterPro" id="IPR050574">
    <property type="entry name" value="HPF/YfiA_ribosome-assoc"/>
</dbReference>
<evidence type="ECO:0000313" key="6">
    <source>
        <dbReference type="EMBL" id="HIP98890.1"/>
    </source>
</evidence>
<dbReference type="EMBL" id="DQVE01000059">
    <property type="protein sequence ID" value="HIP98890.1"/>
    <property type="molecule type" value="Genomic_DNA"/>
</dbReference>
<dbReference type="InterPro" id="IPR038416">
    <property type="entry name" value="Ribosom_S30AE_C_sf"/>
</dbReference>
<name>A0A9D1CFH4_AQUAO</name>
<dbReference type="Pfam" id="PF02482">
    <property type="entry name" value="Ribosomal_S30AE"/>
    <property type="match status" value="1"/>
</dbReference>
<dbReference type="GO" id="GO:0045900">
    <property type="term" value="P:negative regulation of translational elongation"/>
    <property type="evidence" value="ECO:0007669"/>
    <property type="project" value="TreeGrafter"/>
</dbReference>
<comment type="function">
    <text evidence="4">Required for dimerization of active 70S ribosomes into 100S ribosomes in stationary phase; 100S ribosomes are translationally inactive and sometimes present during exponential growth.</text>
</comment>
<dbReference type="GO" id="GO:0043024">
    <property type="term" value="F:ribosomal small subunit binding"/>
    <property type="evidence" value="ECO:0007669"/>
    <property type="project" value="TreeGrafter"/>
</dbReference>
<comment type="subcellular location">
    <subcellularLocation>
        <location evidence="4">Cytoplasm</location>
    </subcellularLocation>
</comment>
<dbReference type="AlphaFoldDB" id="A0A9D1CFH4"/>
<comment type="caution">
    <text evidence="6">The sequence shown here is derived from an EMBL/GenBank/DDBJ whole genome shotgun (WGS) entry which is preliminary data.</text>
</comment>
<evidence type="ECO:0000259" key="5">
    <source>
        <dbReference type="Pfam" id="PF16321"/>
    </source>
</evidence>
<accession>A0A9D1CFH4</accession>
<dbReference type="Pfam" id="PF16321">
    <property type="entry name" value="Ribosom_S30AE_C"/>
    <property type="match status" value="1"/>
</dbReference>
<organism evidence="6 7">
    <name type="scientific">Aquifex aeolicus</name>
    <dbReference type="NCBI Taxonomy" id="63363"/>
    <lineage>
        <taxon>Bacteria</taxon>
        <taxon>Pseudomonadati</taxon>
        <taxon>Aquificota</taxon>
        <taxon>Aquificia</taxon>
        <taxon>Aquificales</taxon>
        <taxon>Aquificaceae</taxon>
        <taxon>Aquifex</taxon>
    </lineage>
</organism>
<comment type="similarity">
    <text evidence="4">Belongs to the HPF/YfiA ribosome-associated protein family. Long HPF subfamily.</text>
</comment>
<keyword evidence="1 4" id="KW-0810">Translation regulation</keyword>
<evidence type="ECO:0000256" key="1">
    <source>
        <dbReference type="ARBA" id="ARBA00022845"/>
    </source>
</evidence>
<dbReference type="Proteomes" id="UP000606463">
    <property type="component" value="Unassembled WGS sequence"/>
</dbReference>
<dbReference type="PANTHER" id="PTHR33231:SF1">
    <property type="entry name" value="30S RIBOSOMAL PROTEIN"/>
    <property type="match status" value="1"/>
</dbReference>
<evidence type="ECO:0000256" key="3">
    <source>
        <dbReference type="ARBA" id="ARBA00041148"/>
    </source>
</evidence>
<dbReference type="HAMAP" id="MF_00839">
    <property type="entry name" value="HPF"/>
    <property type="match status" value="1"/>
</dbReference>